<dbReference type="AlphaFoldDB" id="A0A7W9B0W5"/>
<protein>
    <submittedName>
        <fullName evidence="1">Intracellular multiplication protein IcmB</fullName>
    </submittedName>
</protein>
<dbReference type="SUPFAM" id="SSF52540">
    <property type="entry name" value="P-loop containing nucleoside triphosphate hydrolases"/>
    <property type="match status" value="1"/>
</dbReference>
<comment type="caution">
    <text evidence="1">The sequence shown here is derived from an EMBL/GenBank/DDBJ whole genome shotgun (WGS) entry which is preliminary data.</text>
</comment>
<proteinExistence type="predicted"/>
<dbReference type="GeneID" id="301932015"/>
<accession>A0A7W9B0W5</accession>
<name>A0A7W9B0W5_9HYPH</name>
<organism evidence="1 2">
    <name type="scientific">Brucella daejeonensis</name>
    <dbReference type="NCBI Taxonomy" id="659015"/>
    <lineage>
        <taxon>Bacteria</taxon>
        <taxon>Pseudomonadati</taxon>
        <taxon>Pseudomonadota</taxon>
        <taxon>Alphaproteobacteria</taxon>
        <taxon>Hyphomicrobiales</taxon>
        <taxon>Brucellaceae</taxon>
        <taxon>Brucella/Ochrobactrum group</taxon>
        <taxon>Brucella</taxon>
    </lineage>
</organism>
<evidence type="ECO:0000313" key="1">
    <source>
        <dbReference type="EMBL" id="MBB5704163.1"/>
    </source>
</evidence>
<reference evidence="1 2" key="1">
    <citation type="submission" date="2020-08" db="EMBL/GenBank/DDBJ databases">
        <title>Genomic Encyclopedia of Type Strains, Phase IV (KMG-IV): sequencing the most valuable type-strain genomes for metagenomic binning, comparative biology and taxonomic classification.</title>
        <authorList>
            <person name="Goeker M."/>
        </authorList>
    </citation>
    <scope>NUCLEOTIDE SEQUENCE [LARGE SCALE GENOMIC DNA]</scope>
    <source>
        <strain evidence="1 2">DSM 26944</strain>
    </source>
</reference>
<dbReference type="Gene3D" id="3.40.50.300">
    <property type="entry name" value="P-loop containing nucleotide triphosphate hydrolases"/>
    <property type="match status" value="1"/>
</dbReference>
<dbReference type="EMBL" id="JACIJG010000024">
    <property type="protein sequence ID" value="MBB5704163.1"/>
    <property type="molecule type" value="Genomic_DNA"/>
</dbReference>
<dbReference type="RefSeq" id="WP_100560326.1">
    <property type="nucleotide sequence ID" value="NZ_JACIJG010000024.1"/>
</dbReference>
<dbReference type="Proteomes" id="UP000555546">
    <property type="component" value="Unassembled WGS sequence"/>
</dbReference>
<keyword evidence="2" id="KW-1185">Reference proteome</keyword>
<gene>
    <name evidence="1" type="ORF">FHS76_004079</name>
</gene>
<evidence type="ECO:0000313" key="2">
    <source>
        <dbReference type="Proteomes" id="UP000555546"/>
    </source>
</evidence>
<sequence>MMGGIGILDTLAAVIGRSALRKSLDGYCRLVTSEGENMLVADDGSLVTVFRLEGFRSMPGEKEISKAVTDLRLAFSSQLGTAGYTLQFWFGHTPELGAADINRALAVTEGVAADTGLDIHDLIDERRQLLPKRLTGERCFMALWSRPTLLTRQELKTSSEKARKDMQGAPQMRHAQWPALAIDALVTRHRSFCEAMVREANIVGIEIEPLEVHEALSQIKGVLNPEYLIAGDSWKAILPGDYARARMPKSVKELKKSEVSNLLWPLLSRQLINEHGEIIDQTTVQLGETVFSGFDISLGPEVVVQFNDLIRRVLDSNQRISWRMSMLIDSGGFQGQMFKETYTNIMTWTAPIHNSRIKKAFEKLRLDDGADDTVVRWRCSFAAWAPKTDIETLQRHVATLRRTVERWGNCQTDALVGDPVQCVMSSALALNAQSTAPAAAASLADAFALAPIARPASPWQQGSVMFRTKDGKLWPYQPGSSKQLGWVDLIVGTPGSGKSVLMNSINLGVALSRQSGRSRSNEGLLPRISIIDIGPSSSGLISLIRDALPVQRRHEAVFHRLKMSEQYSVNPLDLQLCMRHPFEYERAYLVNLLCLICTPDGEEATYDGISALAGATIDEAYKFFSDSRSPKRYSKSDSFEVDAALEELGFEIDTATTWYEITDYLFSKGRYHEAALAQRYAVPTLADLVNVSNSEIVREPFRDMKAPTGEDVLKAFQRMLTAACRDYPILARPTRFDVSNARIIAFDLAGVTAKTGPHAKRQTAIMYMVSLQTLTTDFWMDADEIRARDLSDEVRAYHLQRIENNRQMGKRLCVDEYHLTGGLDSFRDQMINLGRVGRKAGVQITLASQLLEDFDTSIQKLANSFWFCNVPTEESIRQIASTYNLTPSIMDIMRGLRGPIEGEGAPLLAMLNLRSGTYVQHVFNQLGPIEIWALSTTAEDTSLRTMLYESLGSKAARRILARRFPSGSAKDTIERRLADMEDRGVAIDDKVRGNAIRQLADELIKEAS</sequence>
<dbReference type="InterPro" id="IPR027417">
    <property type="entry name" value="P-loop_NTPase"/>
</dbReference>